<keyword evidence="2" id="KW-1185">Reference proteome</keyword>
<evidence type="ECO:0000313" key="1">
    <source>
        <dbReference type="EMBL" id="GHH26358.1"/>
    </source>
</evidence>
<comment type="caution">
    <text evidence="1">The sequence shown here is derived from an EMBL/GenBank/DDBJ whole genome shotgun (WGS) entry which is preliminary data.</text>
</comment>
<evidence type="ECO:0000313" key="2">
    <source>
        <dbReference type="Proteomes" id="UP000652430"/>
    </source>
</evidence>
<gene>
    <name evidence="1" type="ORF">GCM10008023_40830</name>
</gene>
<organism evidence="1 2">
    <name type="scientific">Sphingomonas glacialis</name>
    <dbReference type="NCBI Taxonomy" id="658225"/>
    <lineage>
        <taxon>Bacteria</taxon>
        <taxon>Pseudomonadati</taxon>
        <taxon>Pseudomonadota</taxon>
        <taxon>Alphaproteobacteria</taxon>
        <taxon>Sphingomonadales</taxon>
        <taxon>Sphingomonadaceae</taxon>
        <taxon>Sphingomonas</taxon>
    </lineage>
</organism>
<protein>
    <submittedName>
        <fullName evidence="1">Uncharacterized protein</fullName>
    </submittedName>
</protein>
<accession>A0ABQ3LUD0</accession>
<proteinExistence type="predicted"/>
<reference evidence="2" key="1">
    <citation type="journal article" date="2019" name="Int. J. Syst. Evol. Microbiol.">
        <title>The Global Catalogue of Microorganisms (GCM) 10K type strain sequencing project: providing services to taxonomists for standard genome sequencing and annotation.</title>
        <authorList>
            <consortium name="The Broad Institute Genomics Platform"/>
            <consortium name="The Broad Institute Genome Sequencing Center for Infectious Disease"/>
            <person name="Wu L."/>
            <person name="Ma J."/>
        </authorList>
    </citation>
    <scope>NUCLEOTIDE SEQUENCE [LARGE SCALE GENOMIC DNA]</scope>
    <source>
        <strain evidence="2">CGMCC 1.8957</strain>
    </source>
</reference>
<dbReference type="Proteomes" id="UP000652430">
    <property type="component" value="Unassembled WGS sequence"/>
</dbReference>
<sequence length="118" mass="12209">MSPSLDARNAVKAVSQAGVVLAVSGCERSISWVAISCVVAGLAATGDGEMFVLALEVDDGDTSRLFTVAETERIWTELTAILPVGLPAVAPFEHWGAALANKPGVVTLYERPAPAVTS</sequence>
<dbReference type="EMBL" id="BNAQ01000014">
    <property type="protein sequence ID" value="GHH26358.1"/>
    <property type="molecule type" value="Genomic_DNA"/>
</dbReference>
<name>A0ABQ3LUD0_9SPHN</name>